<evidence type="ECO:0000256" key="5">
    <source>
        <dbReference type="ARBA" id="ARBA00022741"/>
    </source>
</evidence>
<proteinExistence type="predicted"/>
<feature type="transmembrane region" description="Helical" evidence="9">
    <location>
        <begin position="164"/>
        <end position="181"/>
    </location>
</feature>
<feature type="transmembrane region" description="Helical" evidence="9">
    <location>
        <begin position="64"/>
        <end position="91"/>
    </location>
</feature>
<keyword evidence="13" id="KW-1185">Reference proteome</keyword>
<dbReference type="InterPro" id="IPR011712">
    <property type="entry name" value="Sig_transdc_His_kin_sub3_dim/P"/>
</dbReference>
<evidence type="ECO:0000259" key="11">
    <source>
        <dbReference type="Pfam" id="PF07730"/>
    </source>
</evidence>
<keyword evidence="4" id="KW-0808">Transferase</keyword>
<feature type="transmembrane region" description="Helical" evidence="9">
    <location>
        <begin position="111"/>
        <end position="129"/>
    </location>
</feature>
<dbReference type="PANTHER" id="PTHR24421">
    <property type="entry name" value="NITRATE/NITRITE SENSOR PROTEIN NARX-RELATED"/>
    <property type="match status" value="1"/>
</dbReference>
<gene>
    <name evidence="12" type="ordered locus">Snas_2556</name>
</gene>
<accession>D3Q661</accession>
<keyword evidence="9" id="KW-0812">Transmembrane</keyword>
<organism evidence="12 13">
    <name type="scientific">Stackebrandtia nassauensis (strain DSM 44728 / CIP 108903 / NRRL B-16338 / NBRC 102104 / LLR-40K-21)</name>
    <dbReference type="NCBI Taxonomy" id="446470"/>
    <lineage>
        <taxon>Bacteria</taxon>
        <taxon>Bacillati</taxon>
        <taxon>Actinomycetota</taxon>
        <taxon>Actinomycetes</taxon>
        <taxon>Glycomycetales</taxon>
        <taxon>Glycomycetaceae</taxon>
        <taxon>Stackebrandtia</taxon>
    </lineage>
</organism>
<dbReference type="Gene3D" id="1.20.5.1930">
    <property type="match status" value="1"/>
</dbReference>
<evidence type="ECO:0000256" key="9">
    <source>
        <dbReference type="SAM" id="Phobius"/>
    </source>
</evidence>
<comment type="catalytic activity">
    <reaction evidence="1">
        <text>ATP + protein L-histidine = ADP + protein N-phospho-L-histidine.</text>
        <dbReference type="EC" id="2.7.13.3"/>
    </reaction>
</comment>
<reference evidence="12 13" key="1">
    <citation type="journal article" date="2009" name="Stand. Genomic Sci.">
        <title>Complete genome sequence of Stackebrandtia nassauensis type strain (LLR-40K-21).</title>
        <authorList>
            <person name="Munk C."/>
            <person name="Lapidus A."/>
            <person name="Copeland A."/>
            <person name="Jando M."/>
            <person name="Mayilraj S."/>
            <person name="Glavina Del Rio T."/>
            <person name="Nolan M."/>
            <person name="Chen F."/>
            <person name="Lucas S."/>
            <person name="Tice H."/>
            <person name="Cheng J.F."/>
            <person name="Han C."/>
            <person name="Detter J.C."/>
            <person name="Bruce D."/>
            <person name="Goodwin L."/>
            <person name="Chain P."/>
            <person name="Pitluck S."/>
            <person name="Goker M."/>
            <person name="Ovchinikova G."/>
            <person name="Pati A."/>
            <person name="Ivanova N."/>
            <person name="Mavromatis K."/>
            <person name="Chen A."/>
            <person name="Palaniappan K."/>
            <person name="Land M."/>
            <person name="Hauser L."/>
            <person name="Chang Y.J."/>
            <person name="Jeffries C.D."/>
            <person name="Bristow J."/>
            <person name="Eisen J.A."/>
            <person name="Markowitz V."/>
            <person name="Hugenholtz P."/>
            <person name="Kyrpides N.C."/>
            <person name="Klenk H.P."/>
        </authorList>
    </citation>
    <scope>NUCLEOTIDE SEQUENCE [LARGE SCALE GENOMIC DNA]</scope>
    <source>
        <strain evidence="13">DSM 44728 / CIP 108903 / NRRL B-16338 / NBRC 102104 / LLR-40K-21</strain>
    </source>
</reference>
<dbReference type="STRING" id="446470.Snas_2556"/>
<protein>
    <recommendedName>
        <fullName evidence="2">histidine kinase</fullName>
        <ecNumber evidence="2">2.7.13.3</ecNumber>
    </recommendedName>
</protein>
<evidence type="ECO:0000313" key="12">
    <source>
        <dbReference type="EMBL" id="ADD42236.1"/>
    </source>
</evidence>
<feature type="transmembrane region" description="Helical" evidence="9">
    <location>
        <begin position="136"/>
        <end position="152"/>
    </location>
</feature>
<dbReference type="GO" id="GO:0005524">
    <property type="term" value="F:ATP binding"/>
    <property type="evidence" value="ECO:0007669"/>
    <property type="project" value="UniProtKB-KW"/>
</dbReference>
<evidence type="ECO:0000256" key="6">
    <source>
        <dbReference type="ARBA" id="ARBA00022777"/>
    </source>
</evidence>
<dbReference type="InterPro" id="IPR050482">
    <property type="entry name" value="Sensor_HK_TwoCompSys"/>
</dbReference>
<feature type="transmembrane region" description="Helical" evidence="9">
    <location>
        <begin position="32"/>
        <end position="52"/>
    </location>
</feature>
<evidence type="ECO:0000256" key="1">
    <source>
        <dbReference type="ARBA" id="ARBA00000085"/>
    </source>
</evidence>
<dbReference type="Gene3D" id="3.30.565.10">
    <property type="entry name" value="Histidine kinase-like ATPase, C-terminal domain"/>
    <property type="match status" value="1"/>
</dbReference>
<evidence type="ECO:0000256" key="3">
    <source>
        <dbReference type="ARBA" id="ARBA00022553"/>
    </source>
</evidence>
<dbReference type="RefSeq" id="WP_013017807.1">
    <property type="nucleotide sequence ID" value="NC_013947.1"/>
</dbReference>
<evidence type="ECO:0000256" key="7">
    <source>
        <dbReference type="ARBA" id="ARBA00022840"/>
    </source>
</evidence>
<dbReference type="Proteomes" id="UP000000844">
    <property type="component" value="Chromosome"/>
</dbReference>
<name>D3Q661_STANL</name>
<dbReference type="eggNOG" id="COG4585">
    <property type="taxonomic scope" value="Bacteria"/>
</dbReference>
<feature type="domain" description="Signal transduction histidine kinase subgroup 3 dimerisation and phosphoacceptor" evidence="11">
    <location>
        <begin position="211"/>
        <end position="274"/>
    </location>
</feature>
<keyword evidence="9" id="KW-0472">Membrane</keyword>
<keyword evidence="6 12" id="KW-0418">Kinase</keyword>
<dbReference type="InterPro" id="IPR003594">
    <property type="entry name" value="HATPase_dom"/>
</dbReference>
<dbReference type="AlphaFoldDB" id="D3Q661"/>
<dbReference type="KEGG" id="sna:Snas_2556"/>
<keyword evidence="9" id="KW-1133">Transmembrane helix</keyword>
<evidence type="ECO:0000256" key="4">
    <source>
        <dbReference type="ARBA" id="ARBA00022679"/>
    </source>
</evidence>
<dbReference type="SUPFAM" id="SSF55874">
    <property type="entry name" value="ATPase domain of HSP90 chaperone/DNA topoisomerase II/histidine kinase"/>
    <property type="match status" value="1"/>
</dbReference>
<dbReference type="CDD" id="cd16917">
    <property type="entry name" value="HATPase_UhpB-NarQ-NarX-like"/>
    <property type="match status" value="1"/>
</dbReference>
<dbReference type="GO" id="GO:0000155">
    <property type="term" value="F:phosphorelay sensor kinase activity"/>
    <property type="evidence" value="ECO:0007669"/>
    <property type="project" value="InterPro"/>
</dbReference>
<evidence type="ECO:0000256" key="2">
    <source>
        <dbReference type="ARBA" id="ARBA00012438"/>
    </source>
</evidence>
<dbReference type="InterPro" id="IPR036890">
    <property type="entry name" value="HATPase_C_sf"/>
</dbReference>
<evidence type="ECO:0000313" key="13">
    <source>
        <dbReference type="Proteomes" id="UP000000844"/>
    </source>
</evidence>
<dbReference type="OrthoDB" id="227596at2"/>
<evidence type="ECO:0000256" key="8">
    <source>
        <dbReference type="ARBA" id="ARBA00023012"/>
    </source>
</evidence>
<dbReference type="HOGENOM" id="CLU_000445_20_1_11"/>
<dbReference type="GO" id="GO:0016020">
    <property type="term" value="C:membrane"/>
    <property type="evidence" value="ECO:0007669"/>
    <property type="project" value="InterPro"/>
</dbReference>
<evidence type="ECO:0000259" key="10">
    <source>
        <dbReference type="Pfam" id="PF02518"/>
    </source>
</evidence>
<dbReference type="GO" id="GO:0046983">
    <property type="term" value="F:protein dimerization activity"/>
    <property type="evidence" value="ECO:0007669"/>
    <property type="project" value="InterPro"/>
</dbReference>
<keyword evidence="5" id="KW-0547">Nucleotide-binding</keyword>
<feature type="domain" description="Histidine kinase/HSP90-like ATPase" evidence="10">
    <location>
        <begin position="323"/>
        <end position="410"/>
    </location>
</feature>
<keyword evidence="8" id="KW-0902">Two-component regulatory system</keyword>
<dbReference type="Pfam" id="PF07730">
    <property type="entry name" value="HisKA_3"/>
    <property type="match status" value="1"/>
</dbReference>
<keyword evidence="7" id="KW-0067">ATP-binding</keyword>
<keyword evidence="3" id="KW-0597">Phosphoprotein</keyword>
<dbReference type="EC" id="2.7.13.3" evidence="2"/>
<dbReference type="EMBL" id="CP001778">
    <property type="protein sequence ID" value="ADD42236.1"/>
    <property type="molecule type" value="Genomic_DNA"/>
</dbReference>
<dbReference type="PANTHER" id="PTHR24421:SF10">
    <property type="entry name" value="NITRATE_NITRITE SENSOR PROTEIN NARQ"/>
    <property type="match status" value="1"/>
</dbReference>
<dbReference type="Pfam" id="PF02518">
    <property type="entry name" value="HATPase_c"/>
    <property type="match status" value="1"/>
</dbReference>
<sequence>MTTANDQWVRRTFSVLIDTGRVGDPSWRGSPWTLLALFGPGSVPFAVLMLLVQNQVLRSEYSVGWLALPLAVANAASIVLARFHPVLAWLLLNTTFVATALLTPVRTGEPWPWTVAGLFALLIVQFGVARDCRVRAAVGTWSVGFLLVLWASSRFNTETAAQNLTLVSLLSVAAAAIGLAVRATRRAQRRIGEEERLTAAERARREQLEDRARIARELHDVVAHHMSVISVQAATAEYRLPELREDVRDEFRSIGGQARQSLTEMRRLLGVLRGENEAAETAPQPDLDRLPELAESVRRAGIEVSLTVNVPEPPSDAVALTGYRVVQEALSNVVRYAPGAATTVTVATTATALLVDVENEPPPATPDPTGTGGGYGLTGMRERVVLLGGELTAEATAEGGFAVHARIPLEPDGEQP</sequence>